<dbReference type="EMBL" id="JBHLTG010000001">
    <property type="protein sequence ID" value="MFC0676588.1"/>
    <property type="molecule type" value="Genomic_DNA"/>
</dbReference>
<evidence type="ECO:0000313" key="3">
    <source>
        <dbReference type="EMBL" id="MFC0676588.1"/>
    </source>
</evidence>
<reference evidence="3 4" key="1">
    <citation type="submission" date="2024-09" db="EMBL/GenBank/DDBJ databases">
        <authorList>
            <person name="Sun Q."/>
            <person name="Mori K."/>
        </authorList>
    </citation>
    <scope>NUCLEOTIDE SEQUENCE [LARGE SCALE GENOMIC DNA]</scope>
    <source>
        <strain evidence="3 4">KCTC 23076</strain>
    </source>
</reference>
<dbReference type="SUPFAM" id="SSF52096">
    <property type="entry name" value="ClpP/crotonase"/>
    <property type="match status" value="1"/>
</dbReference>
<dbReference type="PROSITE" id="PS51257">
    <property type="entry name" value="PROKAR_LIPOPROTEIN"/>
    <property type="match status" value="1"/>
</dbReference>
<sequence length="371" mass="40325">MTGIERMRMKSWSLWLCLALAACSGNGSDGRPPVTFGNDADGTPDVVVDPVPAAAPEDVMTSTYWPDATLESGTARISCSFDYEADGEGQKLESLTFFALVDALSPCRDEGRVRVRYDGKIGAGFTALLQRVAAMAERMEIKTRVLDISSTGGHVEEAIRAGDVMANTRWDIWVREDAICHSACVLVLAGGDTRSITGKVGIHRLIRDRSQANSRAELRAELKQVHGDVTEYLERNGGAAALADLMMTVPNRDLRLLTADELKLYGLNGINAAQSDLNRIVVMRRCGKEFVQRRDAFAYAFERECLKDPGEGFEEQSQCGARLSQRFGFPDATCPNDGPMAEAVREATPDRLAKATTKPDGPTAGAATRSR</sequence>
<accession>A0ABV6RKZ3</accession>
<dbReference type="RefSeq" id="WP_386664301.1">
    <property type="nucleotide sequence ID" value="NZ_JBHLTG010000001.1"/>
</dbReference>
<comment type="caution">
    <text evidence="3">The sequence shown here is derived from an EMBL/GenBank/DDBJ whole genome shotgun (WGS) entry which is preliminary data.</text>
</comment>
<feature type="compositionally biased region" description="Basic and acidic residues" evidence="1">
    <location>
        <begin position="343"/>
        <end position="353"/>
    </location>
</feature>
<dbReference type="Proteomes" id="UP001589896">
    <property type="component" value="Unassembled WGS sequence"/>
</dbReference>
<evidence type="ECO:0000313" key="4">
    <source>
        <dbReference type="Proteomes" id="UP001589896"/>
    </source>
</evidence>
<keyword evidence="4" id="KW-1185">Reference proteome</keyword>
<organism evidence="3 4">
    <name type="scientific">Lysobacter korlensis</name>
    <dbReference type="NCBI Taxonomy" id="553636"/>
    <lineage>
        <taxon>Bacteria</taxon>
        <taxon>Pseudomonadati</taxon>
        <taxon>Pseudomonadota</taxon>
        <taxon>Gammaproteobacteria</taxon>
        <taxon>Lysobacterales</taxon>
        <taxon>Lysobacteraceae</taxon>
        <taxon>Lysobacter</taxon>
    </lineage>
</organism>
<dbReference type="InterPro" id="IPR029045">
    <property type="entry name" value="ClpP/crotonase-like_dom_sf"/>
</dbReference>
<feature type="region of interest" description="Disordered" evidence="1">
    <location>
        <begin position="332"/>
        <end position="371"/>
    </location>
</feature>
<feature type="chain" id="PRO_5045336918" description="Lipoprotein" evidence="2">
    <location>
        <begin position="28"/>
        <end position="371"/>
    </location>
</feature>
<evidence type="ECO:0000256" key="1">
    <source>
        <dbReference type="SAM" id="MobiDB-lite"/>
    </source>
</evidence>
<evidence type="ECO:0008006" key="5">
    <source>
        <dbReference type="Google" id="ProtNLM"/>
    </source>
</evidence>
<feature type="signal peptide" evidence="2">
    <location>
        <begin position="1"/>
        <end position="27"/>
    </location>
</feature>
<protein>
    <recommendedName>
        <fullName evidence="5">Lipoprotein</fullName>
    </recommendedName>
</protein>
<proteinExistence type="predicted"/>
<name>A0ABV6RKZ3_9GAMM</name>
<gene>
    <name evidence="3" type="ORF">ACFFGH_01815</name>
</gene>
<dbReference type="Gene3D" id="3.90.226.10">
    <property type="entry name" value="2-enoyl-CoA Hydratase, Chain A, domain 1"/>
    <property type="match status" value="1"/>
</dbReference>
<evidence type="ECO:0000256" key="2">
    <source>
        <dbReference type="SAM" id="SignalP"/>
    </source>
</evidence>
<keyword evidence="2" id="KW-0732">Signal</keyword>